<sequence>MQLQYMTNDECRSDFRVDLADLAVLAEALRIPEKFVCPNRTVATGMEGLCVALRRFAYPCRFSDMIPRFGRSVSELCLIASEVTDHIYNTHGYLLTDLNQPWLHPDRLQEYANAVHDAGGALENCWGFVDGTVRPICRPGENQRVMYNGHKRIHAIKFQSVVAPNGLIANLYGPIEGKRHDAGMLRMSGLLDQLDQHCNTPLGDPLCIYGDPAYPLRRHLQKPYQHPNLDERQLEFNRSMSSVRVSVEWVFGDIINYFKFMDFKKNLKIGLSAVGKMYSVCALLRNALTCLYGSTTSSYFGVDPPTLQEYYQLN</sequence>
<evidence type="ECO:0000256" key="1">
    <source>
        <dbReference type="ARBA" id="ARBA00001968"/>
    </source>
</evidence>
<organism evidence="3 4">
    <name type="scientific">Paramuricea clavata</name>
    <name type="common">Red gorgonian</name>
    <name type="synonym">Violescent sea-whip</name>
    <dbReference type="NCBI Taxonomy" id="317549"/>
    <lineage>
        <taxon>Eukaryota</taxon>
        <taxon>Metazoa</taxon>
        <taxon>Cnidaria</taxon>
        <taxon>Anthozoa</taxon>
        <taxon>Octocorallia</taxon>
        <taxon>Malacalcyonacea</taxon>
        <taxon>Plexauridae</taxon>
        <taxon>Paramuricea</taxon>
    </lineage>
</organism>
<dbReference type="EMBL" id="CACRXK020025215">
    <property type="protein sequence ID" value="CAB4039325.1"/>
    <property type="molecule type" value="Genomic_DNA"/>
</dbReference>
<dbReference type="PANTHER" id="PTHR34615">
    <property type="entry name" value="PX DOMAIN-CONTAINING PROTEIN"/>
    <property type="match status" value="1"/>
</dbReference>
<keyword evidence="4" id="KW-1185">Reference proteome</keyword>
<evidence type="ECO:0000313" key="4">
    <source>
        <dbReference type="Proteomes" id="UP001152795"/>
    </source>
</evidence>
<dbReference type="OrthoDB" id="5972212at2759"/>
<keyword evidence="2" id="KW-0479">Metal-binding</keyword>
<evidence type="ECO:0000313" key="3">
    <source>
        <dbReference type="EMBL" id="CAB4039325.1"/>
    </source>
</evidence>
<comment type="cofactor">
    <cofactor evidence="1">
        <name>a divalent metal cation</name>
        <dbReference type="ChEBI" id="CHEBI:60240"/>
    </cofactor>
</comment>
<comment type="caution">
    <text evidence="3">The sequence shown here is derived from an EMBL/GenBank/DDBJ whole genome shotgun (WGS) entry which is preliminary data.</text>
</comment>
<dbReference type="Pfam" id="PF13359">
    <property type="entry name" value="DDE_Tnp_4"/>
    <property type="match status" value="1"/>
</dbReference>
<accession>A0A7D9LRU2</accession>
<protein>
    <submittedName>
        <fullName evidence="3">Uncharacterized protein</fullName>
    </submittedName>
</protein>
<dbReference type="GO" id="GO:0046872">
    <property type="term" value="F:metal ion binding"/>
    <property type="evidence" value="ECO:0007669"/>
    <property type="project" value="UniProtKB-KW"/>
</dbReference>
<dbReference type="PANTHER" id="PTHR34615:SF1">
    <property type="entry name" value="PX DOMAIN-CONTAINING PROTEIN"/>
    <property type="match status" value="1"/>
</dbReference>
<dbReference type="AlphaFoldDB" id="A0A7D9LRU2"/>
<reference evidence="3" key="1">
    <citation type="submission" date="2020-04" db="EMBL/GenBank/DDBJ databases">
        <authorList>
            <person name="Alioto T."/>
            <person name="Alioto T."/>
            <person name="Gomez Garrido J."/>
        </authorList>
    </citation>
    <scope>NUCLEOTIDE SEQUENCE</scope>
    <source>
        <strain evidence="3">A484AB</strain>
    </source>
</reference>
<name>A0A7D9LRU2_PARCT</name>
<dbReference type="InterPro" id="IPR027806">
    <property type="entry name" value="HARBI1_dom"/>
</dbReference>
<dbReference type="Proteomes" id="UP001152795">
    <property type="component" value="Unassembled WGS sequence"/>
</dbReference>
<proteinExistence type="predicted"/>
<evidence type="ECO:0000256" key="2">
    <source>
        <dbReference type="ARBA" id="ARBA00022723"/>
    </source>
</evidence>
<gene>
    <name evidence="3" type="ORF">PACLA_8A010296</name>
</gene>